<dbReference type="RefSeq" id="XP_066636746.1">
    <property type="nucleotide sequence ID" value="XM_066774179.1"/>
</dbReference>
<dbReference type="Gene3D" id="3.40.50.150">
    <property type="entry name" value="Vaccinia Virus protein VP39"/>
    <property type="match status" value="1"/>
</dbReference>
<protein>
    <recommendedName>
        <fullName evidence="3">Methyltransferase domain-containing protein</fullName>
    </recommendedName>
</protein>
<proteinExistence type="predicted"/>
<dbReference type="EMBL" id="JAJVCZ030000002">
    <property type="protein sequence ID" value="KAL0263717.1"/>
    <property type="molecule type" value="Genomic_DNA"/>
</dbReference>
<dbReference type="InterPro" id="IPR029063">
    <property type="entry name" value="SAM-dependent_MTases_sf"/>
</dbReference>
<evidence type="ECO:0000313" key="2">
    <source>
        <dbReference type="Proteomes" id="UP001430584"/>
    </source>
</evidence>
<reference evidence="1 2" key="1">
    <citation type="submission" date="2024-02" db="EMBL/GenBank/DDBJ databases">
        <title>De novo assembly and annotation of 12 fungi associated with fruit tree decline syndrome in Ontario, Canada.</title>
        <authorList>
            <person name="Sulman M."/>
            <person name="Ellouze W."/>
            <person name="Ilyukhin E."/>
        </authorList>
    </citation>
    <scope>NUCLEOTIDE SEQUENCE [LARGE SCALE GENOMIC DNA]</scope>
    <source>
        <strain evidence="1 2">FDS-637</strain>
    </source>
</reference>
<comment type="caution">
    <text evidence="1">The sequence shown here is derived from an EMBL/GenBank/DDBJ whole genome shotgun (WGS) entry which is preliminary data.</text>
</comment>
<evidence type="ECO:0000313" key="1">
    <source>
        <dbReference type="EMBL" id="KAL0263717.1"/>
    </source>
</evidence>
<organism evidence="1 2">
    <name type="scientific">Diplodia seriata</name>
    <dbReference type="NCBI Taxonomy" id="420778"/>
    <lineage>
        <taxon>Eukaryota</taxon>
        <taxon>Fungi</taxon>
        <taxon>Dikarya</taxon>
        <taxon>Ascomycota</taxon>
        <taxon>Pezizomycotina</taxon>
        <taxon>Dothideomycetes</taxon>
        <taxon>Dothideomycetes incertae sedis</taxon>
        <taxon>Botryosphaeriales</taxon>
        <taxon>Botryosphaeriaceae</taxon>
        <taxon>Diplodia</taxon>
    </lineage>
</organism>
<name>A0ABR3CSX6_9PEZI</name>
<keyword evidence="2" id="KW-1185">Reference proteome</keyword>
<dbReference type="GeneID" id="92006783"/>
<gene>
    <name evidence="1" type="ORF">SLS55_002698</name>
</gene>
<evidence type="ECO:0008006" key="3">
    <source>
        <dbReference type="Google" id="ProtNLM"/>
    </source>
</evidence>
<accession>A0ABR3CSX6</accession>
<dbReference type="Proteomes" id="UP001430584">
    <property type="component" value="Unassembled WGS sequence"/>
</dbReference>
<sequence length="190" mass="19774">MCVPLVETSDATTLNLLNLDPFSSSTATATLLPAPLRRQRYHAIVSTLVLEHVPLDPFFRTLAALLAPAPAGVALVTNMHPDMGAVSQAGFVATDAEGRRVKVRGTSWAHGIKETVGKAGEVGLGLEGGEDGGVRERAVDEGLISSGLVGGRGWKWVGTKVWFGFVVRRATTGGGGGEAEAEEAEEAEAV</sequence>